<dbReference type="Proteomes" id="UP000236151">
    <property type="component" value="Unassembled WGS sequence"/>
</dbReference>
<feature type="transmembrane region" description="Helical" evidence="1">
    <location>
        <begin position="121"/>
        <end position="144"/>
    </location>
</feature>
<dbReference type="KEGG" id="cthd:CDO33_13110"/>
<organism evidence="2 3">
    <name type="scientific">Clostridium thermosuccinogenes</name>
    <dbReference type="NCBI Taxonomy" id="84032"/>
    <lineage>
        <taxon>Bacteria</taxon>
        <taxon>Bacillati</taxon>
        <taxon>Bacillota</taxon>
        <taxon>Clostridia</taxon>
        <taxon>Eubacteriales</taxon>
        <taxon>Clostridiaceae</taxon>
        <taxon>Clostridium</taxon>
    </lineage>
</organism>
<dbReference type="RefSeq" id="WP_103083147.1">
    <property type="nucleotide sequence ID" value="NZ_CP021850.1"/>
</dbReference>
<reference evidence="2 3" key="1">
    <citation type="submission" date="2017-06" db="EMBL/GenBank/DDBJ databases">
        <title>Investigating the central metabolism of Clostridium thermosuccinogenes.</title>
        <authorList>
            <person name="Koendjbiharie J.G."/>
            <person name="van Kranenburg R."/>
        </authorList>
    </citation>
    <scope>NUCLEOTIDE SEQUENCE [LARGE SCALE GENOMIC DNA]</scope>
    <source>
        <strain evidence="2 3">DSM 5806</strain>
    </source>
</reference>
<keyword evidence="1" id="KW-1133">Transmembrane helix</keyword>
<accession>A0A2K2EZP5</accession>
<comment type="caution">
    <text evidence="2">The sequence shown here is derived from an EMBL/GenBank/DDBJ whole genome shotgun (WGS) entry which is preliminary data.</text>
</comment>
<proteinExistence type="predicted"/>
<feature type="transmembrane region" description="Helical" evidence="1">
    <location>
        <begin position="89"/>
        <end position="109"/>
    </location>
</feature>
<keyword evidence="1" id="KW-0812">Transmembrane</keyword>
<dbReference type="OrthoDB" id="2086833at2"/>
<feature type="transmembrane region" description="Helical" evidence="1">
    <location>
        <begin position="57"/>
        <end position="83"/>
    </location>
</feature>
<dbReference type="EMBL" id="NIOJ01000085">
    <property type="protein sequence ID" value="PNT94886.1"/>
    <property type="molecule type" value="Genomic_DNA"/>
</dbReference>
<keyword evidence="3" id="KW-1185">Reference proteome</keyword>
<protein>
    <submittedName>
        <fullName evidence="2">Uncharacterized protein</fullName>
    </submittedName>
</protein>
<keyword evidence="1" id="KW-0472">Membrane</keyword>
<evidence type="ECO:0000313" key="2">
    <source>
        <dbReference type="EMBL" id="PNT94886.1"/>
    </source>
</evidence>
<gene>
    <name evidence="2" type="ORF">CDQ84_18120</name>
</gene>
<sequence length="149" mass="17281">MKPKLVFVWHVLIFNLIKPLPNSSHYFNQHFQLSTQNLSDHDSHYKRIVKFGKEQSGWIGVLLANIALMFFCLPICFSADLVIHSVHLLSIKITISAILVLIMLGKFDMLRFRDDRSLLKLFYLFNCLVSSAYWTLTCLFLAAFENIVL</sequence>
<evidence type="ECO:0000313" key="3">
    <source>
        <dbReference type="Proteomes" id="UP000236151"/>
    </source>
</evidence>
<name>A0A2K2EZP5_9CLOT</name>
<dbReference type="AlphaFoldDB" id="A0A2K2EZP5"/>
<evidence type="ECO:0000256" key="1">
    <source>
        <dbReference type="SAM" id="Phobius"/>
    </source>
</evidence>